<dbReference type="EMBL" id="FQYR01000002">
    <property type="protein sequence ID" value="SHI51296.1"/>
    <property type="molecule type" value="Genomic_DNA"/>
</dbReference>
<feature type="transmembrane region" description="Helical" evidence="1">
    <location>
        <begin position="50"/>
        <end position="72"/>
    </location>
</feature>
<protein>
    <submittedName>
        <fullName evidence="2">Uncharacterized protein</fullName>
    </submittedName>
</protein>
<dbReference type="AlphaFoldDB" id="A0A1M6BRG5"/>
<keyword evidence="1" id="KW-0472">Membrane</keyword>
<gene>
    <name evidence="2" type="ORF">SAMN02745181_0290</name>
</gene>
<evidence type="ECO:0000313" key="2">
    <source>
        <dbReference type="EMBL" id="SHI51296.1"/>
    </source>
</evidence>
<evidence type="ECO:0000256" key="1">
    <source>
        <dbReference type="SAM" id="Phobius"/>
    </source>
</evidence>
<evidence type="ECO:0000313" key="3">
    <source>
        <dbReference type="Proteomes" id="UP000184510"/>
    </source>
</evidence>
<organism evidence="2 3">
    <name type="scientific">Rubritalea squalenifaciens DSM 18772</name>
    <dbReference type="NCBI Taxonomy" id="1123071"/>
    <lineage>
        <taxon>Bacteria</taxon>
        <taxon>Pseudomonadati</taxon>
        <taxon>Verrucomicrobiota</taxon>
        <taxon>Verrucomicrobiia</taxon>
        <taxon>Verrucomicrobiales</taxon>
        <taxon>Rubritaleaceae</taxon>
        <taxon>Rubritalea</taxon>
    </lineage>
</organism>
<keyword evidence="1" id="KW-1133">Transmembrane helix</keyword>
<dbReference type="STRING" id="1123071.SAMN02745181_0290"/>
<sequence>MPQDYELTPQENSYISHLRSFAAVADWRMTALDSTGVEFTRKKTYSNSTLIVGGILLLAAGIGLLLLIWGIFEYLCKSDEILFIPMQDIREKSVDTDKFKWK</sequence>
<reference evidence="2 3" key="1">
    <citation type="submission" date="2016-11" db="EMBL/GenBank/DDBJ databases">
        <authorList>
            <person name="Jaros S."/>
            <person name="Januszkiewicz K."/>
            <person name="Wedrychowicz H."/>
        </authorList>
    </citation>
    <scope>NUCLEOTIDE SEQUENCE [LARGE SCALE GENOMIC DNA]</scope>
    <source>
        <strain evidence="2 3">DSM 18772</strain>
    </source>
</reference>
<proteinExistence type="predicted"/>
<name>A0A1M6BRG5_9BACT</name>
<keyword evidence="3" id="KW-1185">Reference proteome</keyword>
<dbReference type="Proteomes" id="UP000184510">
    <property type="component" value="Unassembled WGS sequence"/>
</dbReference>
<keyword evidence="1" id="KW-0812">Transmembrane</keyword>
<accession>A0A1M6BRG5</accession>
<dbReference type="RefSeq" id="WP_143157724.1">
    <property type="nucleotide sequence ID" value="NZ_FQYR01000002.1"/>
</dbReference>
<dbReference type="InParanoid" id="A0A1M6BRG5"/>